<dbReference type="EMBL" id="CAAALY010246097">
    <property type="protein sequence ID" value="VEL33621.1"/>
    <property type="molecule type" value="Genomic_DNA"/>
</dbReference>
<organism evidence="1 2">
    <name type="scientific">Protopolystoma xenopodis</name>
    <dbReference type="NCBI Taxonomy" id="117903"/>
    <lineage>
        <taxon>Eukaryota</taxon>
        <taxon>Metazoa</taxon>
        <taxon>Spiralia</taxon>
        <taxon>Lophotrochozoa</taxon>
        <taxon>Platyhelminthes</taxon>
        <taxon>Monogenea</taxon>
        <taxon>Polyopisthocotylea</taxon>
        <taxon>Polystomatidea</taxon>
        <taxon>Polystomatidae</taxon>
        <taxon>Protopolystoma</taxon>
    </lineage>
</organism>
<evidence type="ECO:0000313" key="1">
    <source>
        <dbReference type="EMBL" id="VEL33621.1"/>
    </source>
</evidence>
<dbReference type="Proteomes" id="UP000784294">
    <property type="component" value="Unassembled WGS sequence"/>
</dbReference>
<dbReference type="AlphaFoldDB" id="A0A3S5CMR8"/>
<evidence type="ECO:0000313" key="2">
    <source>
        <dbReference type="Proteomes" id="UP000784294"/>
    </source>
</evidence>
<accession>A0A3S5CMR8</accession>
<sequence>MESSDEATLLNGDGTFEPATASSAATMNISSHRGPPQSCITNSGDGSDACADFVPITIAGNNSGSLLTSTTAVTTHSPLQKAPKRTGISLLRVRHPVSPGLTGSSIPSATVPAISEVCIPPASIGSLAGFSCELDHIGSLQSTSYEWPIQLDGFLVKAMAASASTLLRPDGVLHQDTVDQVSRHIDSAEYLPDVLFLVNALEPGRF</sequence>
<comment type="caution">
    <text evidence="1">The sequence shown here is derived from an EMBL/GenBank/DDBJ whole genome shotgun (WGS) entry which is preliminary data.</text>
</comment>
<name>A0A3S5CMR8_9PLAT</name>
<proteinExistence type="predicted"/>
<protein>
    <submittedName>
        <fullName evidence="1">Uncharacterized protein</fullName>
    </submittedName>
</protein>
<reference evidence="1" key="1">
    <citation type="submission" date="2018-11" db="EMBL/GenBank/DDBJ databases">
        <authorList>
            <consortium name="Pathogen Informatics"/>
        </authorList>
    </citation>
    <scope>NUCLEOTIDE SEQUENCE</scope>
</reference>
<gene>
    <name evidence="1" type="ORF">PXEA_LOCUS27061</name>
</gene>
<keyword evidence="2" id="KW-1185">Reference proteome</keyword>